<dbReference type="Pfam" id="PF13669">
    <property type="entry name" value="Glyoxalase_4"/>
    <property type="match status" value="1"/>
</dbReference>
<keyword evidence="1" id="KW-0479">Metal-binding</keyword>
<organism evidence="4 5">
    <name type="scientific">Halomonas heilongjiangensis</name>
    <dbReference type="NCBI Taxonomy" id="1387883"/>
    <lineage>
        <taxon>Bacteria</taxon>
        <taxon>Pseudomonadati</taxon>
        <taxon>Pseudomonadota</taxon>
        <taxon>Gammaproteobacteria</taxon>
        <taxon>Oceanospirillales</taxon>
        <taxon>Halomonadaceae</taxon>
        <taxon>Halomonas</taxon>
    </lineage>
</organism>
<dbReference type="PANTHER" id="PTHR43048:SF6">
    <property type="entry name" value="BLR8189 PROTEIN"/>
    <property type="match status" value="1"/>
</dbReference>
<dbReference type="AlphaFoldDB" id="A0A2N7TJT9"/>
<feature type="chain" id="PRO_5014834599" evidence="2">
    <location>
        <begin position="28"/>
        <end position="199"/>
    </location>
</feature>
<evidence type="ECO:0000256" key="2">
    <source>
        <dbReference type="SAM" id="SignalP"/>
    </source>
</evidence>
<dbReference type="SUPFAM" id="SSF54593">
    <property type="entry name" value="Glyoxalase/Bleomycin resistance protein/Dihydroxybiphenyl dioxygenase"/>
    <property type="match status" value="1"/>
</dbReference>
<dbReference type="PROSITE" id="PS51819">
    <property type="entry name" value="VOC"/>
    <property type="match status" value="1"/>
</dbReference>
<evidence type="ECO:0000256" key="1">
    <source>
        <dbReference type="ARBA" id="ARBA00022723"/>
    </source>
</evidence>
<accession>A0A2N7TJT9</accession>
<dbReference type="EMBL" id="PNRE01000065">
    <property type="protein sequence ID" value="PMR68463.1"/>
    <property type="molecule type" value="Genomic_DNA"/>
</dbReference>
<gene>
    <name evidence="4" type="ORF">C1H66_14515</name>
</gene>
<proteinExistence type="predicted"/>
<dbReference type="GO" id="GO:0046872">
    <property type="term" value="F:metal ion binding"/>
    <property type="evidence" value="ECO:0007669"/>
    <property type="project" value="UniProtKB-KW"/>
</dbReference>
<dbReference type="RefSeq" id="WP_102628597.1">
    <property type="nucleotide sequence ID" value="NZ_PDOH01000060.1"/>
</dbReference>
<dbReference type="Proteomes" id="UP000235346">
    <property type="component" value="Unassembled WGS sequence"/>
</dbReference>
<feature type="domain" description="VOC" evidence="3">
    <location>
        <begin position="34"/>
        <end position="180"/>
    </location>
</feature>
<keyword evidence="2" id="KW-0732">Signal</keyword>
<dbReference type="GO" id="GO:0004493">
    <property type="term" value="F:methylmalonyl-CoA epimerase activity"/>
    <property type="evidence" value="ECO:0007669"/>
    <property type="project" value="TreeGrafter"/>
</dbReference>
<evidence type="ECO:0000313" key="5">
    <source>
        <dbReference type="Proteomes" id="UP000235346"/>
    </source>
</evidence>
<feature type="signal peptide" evidence="2">
    <location>
        <begin position="1"/>
        <end position="27"/>
    </location>
</feature>
<dbReference type="InterPro" id="IPR051785">
    <property type="entry name" value="MMCE/EMCE_epimerase"/>
</dbReference>
<comment type="caution">
    <text evidence="4">The sequence shown here is derived from an EMBL/GenBank/DDBJ whole genome shotgun (WGS) entry which is preliminary data.</text>
</comment>
<keyword evidence="5" id="KW-1185">Reference proteome</keyword>
<evidence type="ECO:0000259" key="3">
    <source>
        <dbReference type="PROSITE" id="PS51819"/>
    </source>
</evidence>
<protein>
    <submittedName>
        <fullName evidence="4">Glyoxalase</fullName>
    </submittedName>
</protein>
<dbReference type="GO" id="GO:0046491">
    <property type="term" value="P:L-methylmalonyl-CoA metabolic process"/>
    <property type="evidence" value="ECO:0007669"/>
    <property type="project" value="TreeGrafter"/>
</dbReference>
<evidence type="ECO:0000313" key="4">
    <source>
        <dbReference type="EMBL" id="PMR68463.1"/>
    </source>
</evidence>
<dbReference type="OrthoDB" id="2613830at2"/>
<name>A0A2N7TJT9_9GAMM</name>
<dbReference type="Gene3D" id="3.10.180.10">
    <property type="entry name" value="2,3-Dihydroxybiphenyl 1,2-Dioxygenase, domain 1"/>
    <property type="match status" value="1"/>
</dbReference>
<sequence>MFDTLKRATLSAPLFLSLLLASQAAQADLPGMRGTQHFGFTVPDRQAAVDFFVEVIGCEAFFTIGPFGPFDDDWMGVNLDVHPEATIPAAHLVRCGNGTNLEIFEYTAPDQRTEQPRNSDIGGHHIAFYVDDMDSAVAYLEQHDVEVLGEPKTFTEGPMEGLTWVYFMAPWGMQLELVSSPHGMGYEADTGSRLWDPRH</sequence>
<dbReference type="PANTHER" id="PTHR43048">
    <property type="entry name" value="METHYLMALONYL-COA EPIMERASE"/>
    <property type="match status" value="1"/>
</dbReference>
<reference evidence="4 5" key="1">
    <citation type="submission" date="2018-01" db="EMBL/GenBank/DDBJ databases">
        <title>Halomonas endophytica sp. nov., isolated from storage liquid in the stems of Populus euphratica.</title>
        <authorList>
            <person name="Chen C."/>
        </authorList>
    </citation>
    <scope>NUCLEOTIDE SEQUENCE [LARGE SCALE GENOMIC DNA]</scope>
    <source>
        <strain evidence="4 5">DSM 26881</strain>
    </source>
</reference>
<dbReference type="InterPro" id="IPR029068">
    <property type="entry name" value="Glyas_Bleomycin-R_OHBP_Dase"/>
</dbReference>
<dbReference type="InterPro" id="IPR037523">
    <property type="entry name" value="VOC_core"/>
</dbReference>